<dbReference type="GO" id="GO:0016020">
    <property type="term" value="C:membrane"/>
    <property type="evidence" value="ECO:0007669"/>
    <property type="project" value="TreeGrafter"/>
</dbReference>
<gene>
    <name evidence="2" type="primary">CUNH16orf89</name>
</gene>
<dbReference type="CTD" id="103178837"/>
<dbReference type="PANTHER" id="PTHR33539:SF1">
    <property type="entry name" value="UPF0764 PROTEIN C16ORF89"/>
    <property type="match status" value="1"/>
</dbReference>
<dbReference type="GeneID" id="112540237"/>
<protein>
    <submittedName>
        <fullName evidence="2">UPF0764 protein C16orf89 homolog</fullName>
    </submittedName>
</protein>
<sequence length="264" mass="30460">MTESDTVVPLYAALIKLQLEHCVQFWLPQYQKTLLRNWRKATEKGNRDAFAPALKPGFWKIPQKWRKTNDSIAYTLTRGECLDLETSDSCISALLGTKEDGGESCSVPDNCSRVMTETHCSGYELSHQLFYFLFAKMKGCSNPLFHNARYYKSLFCHLMMQTNRNLEKMELRNNFADIFTENIMFCGLAGFSDFFKTSWRDFILSRQKQDEGCFWMYSSSNRNEDRVQVAKRSKRSEKIVEGDCSSHNTAVAIGALAGFLYYSF</sequence>
<dbReference type="OMA" id="DYMEENC"/>
<dbReference type="PANTHER" id="PTHR33539">
    <property type="entry name" value="UPF0764 PROTEIN C16ORF89"/>
    <property type="match status" value="1"/>
</dbReference>
<organism evidence="1 2">
    <name type="scientific">Python bivittatus</name>
    <name type="common">Burmese python</name>
    <name type="synonym">Python molurus bivittatus</name>
    <dbReference type="NCBI Taxonomy" id="176946"/>
    <lineage>
        <taxon>Eukaryota</taxon>
        <taxon>Metazoa</taxon>
        <taxon>Chordata</taxon>
        <taxon>Craniata</taxon>
        <taxon>Vertebrata</taxon>
        <taxon>Euteleostomi</taxon>
        <taxon>Lepidosauria</taxon>
        <taxon>Squamata</taxon>
        <taxon>Bifurcata</taxon>
        <taxon>Unidentata</taxon>
        <taxon>Episquamata</taxon>
        <taxon>Toxicofera</taxon>
        <taxon>Serpentes</taxon>
        <taxon>Henophidia</taxon>
        <taxon>Pythonidae</taxon>
        <taxon>Python</taxon>
    </lineage>
</organism>
<evidence type="ECO:0000313" key="2">
    <source>
        <dbReference type="RefSeq" id="XP_025020127.1"/>
    </source>
</evidence>
<name>A0A9F5IJ61_PYTBI</name>
<dbReference type="AlphaFoldDB" id="A0A9F5IJ61"/>
<dbReference type="KEGG" id="pbi:112540237"/>
<dbReference type="OrthoDB" id="5949187at2759"/>
<reference evidence="2" key="1">
    <citation type="submission" date="2025-08" db="UniProtKB">
        <authorList>
            <consortium name="RefSeq"/>
        </authorList>
    </citation>
    <scope>IDENTIFICATION</scope>
    <source>
        <tissue evidence="2">Liver</tissue>
    </source>
</reference>
<accession>A0A9F5IJ61</accession>
<dbReference type="Proteomes" id="UP000695026">
    <property type="component" value="Unplaced"/>
</dbReference>
<proteinExistence type="predicted"/>
<dbReference type="RefSeq" id="XP_025020127.1">
    <property type="nucleotide sequence ID" value="XM_025164359.1"/>
</dbReference>
<dbReference type="Pfam" id="PF15882">
    <property type="entry name" value="DUF4735"/>
    <property type="match status" value="1"/>
</dbReference>
<keyword evidence="1" id="KW-1185">Reference proteome</keyword>
<evidence type="ECO:0000313" key="1">
    <source>
        <dbReference type="Proteomes" id="UP000695026"/>
    </source>
</evidence>
<dbReference type="GO" id="GO:0005829">
    <property type="term" value="C:cytosol"/>
    <property type="evidence" value="ECO:0007669"/>
    <property type="project" value="TreeGrafter"/>
</dbReference>
<dbReference type="InterPro" id="IPR031751">
    <property type="entry name" value="DUF4735"/>
</dbReference>